<keyword evidence="5 10" id="KW-0694">RNA-binding</keyword>
<dbReference type="InterPro" id="IPR036394">
    <property type="entry name" value="Ribosomal_uL22_sf"/>
</dbReference>
<keyword evidence="16" id="KW-1185">Reference proteome</keyword>
<evidence type="ECO:0000256" key="8">
    <source>
        <dbReference type="ARBA" id="ARBA00025084"/>
    </source>
</evidence>
<dbReference type="HAMAP" id="MF_01331_B">
    <property type="entry name" value="Ribosomal_uL22_B"/>
    <property type="match status" value="1"/>
</dbReference>
<dbReference type="NCBIfam" id="TIGR01044">
    <property type="entry name" value="rplV_bact"/>
    <property type="match status" value="1"/>
</dbReference>
<comment type="caution">
    <text evidence="15">The sequence shown here is derived from an EMBL/GenBank/DDBJ whole genome shotgun (WGS) entry which is preliminary data.</text>
</comment>
<sequence>MTSKVIQRNIHISHRKASLVIDLIRNKPIDEAIRILQHTQKKFAPIVLKLLNSAVANVTNNKKDMDPTNLYIYKIVANQGPTAKRRNFRAKGSADIIFKRTTHLEIVLSDDKDELAKELATIKAKKAKSSTPKETKPVEQPKKETKKEAKPKKVVEPVVEENEPVDPELLKREQEVLVVVDEKDDNGEEVKTETIIISASPKVVKELFDNPEKDVLFYKNTPVNKVSRVIVYATAPVQKVVGEFDLELIDKGAVSTNWKKYSKRSVLSKKDYDVYYTGKDQAHAMVSSKAYKYRKPKALSDYNMSKGPSGFQYLK</sequence>
<keyword evidence="6 10" id="KW-0689">Ribosomal protein</keyword>
<comment type="function">
    <text evidence="8">This protein binds specifically to 23S rRNA; its binding is stimulated by other ribosomal proteins, e.g. L4, L17, and L20. It is important during the early stages of 50S assembly. It makes multiple contacts with different domains of the 23S rRNA in the assembled 50S subunit and ribosome.</text>
</comment>
<dbReference type="PANTHER" id="PTHR13501:SF8">
    <property type="entry name" value="LARGE RIBOSOMAL SUBUNIT PROTEIN UL22M"/>
    <property type="match status" value="1"/>
</dbReference>
<dbReference type="GO" id="GO:0022625">
    <property type="term" value="C:cytosolic large ribosomal subunit"/>
    <property type="evidence" value="ECO:0007669"/>
    <property type="project" value="TreeGrafter"/>
</dbReference>
<evidence type="ECO:0000256" key="12">
    <source>
        <dbReference type="RuleBase" id="RU004006"/>
    </source>
</evidence>
<accession>A0A084F1R2</accession>
<organism evidence="15 16">
    <name type="scientific">Ureaplasma diversum NCTC 246</name>
    <dbReference type="NCBI Taxonomy" id="1188241"/>
    <lineage>
        <taxon>Bacteria</taxon>
        <taxon>Bacillati</taxon>
        <taxon>Mycoplasmatota</taxon>
        <taxon>Mycoplasmoidales</taxon>
        <taxon>Mycoplasmoidaceae</taxon>
        <taxon>Ureaplasma</taxon>
    </lineage>
</organism>
<evidence type="ECO:0000256" key="7">
    <source>
        <dbReference type="ARBA" id="ARBA00023274"/>
    </source>
</evidence>
<keyword evidence="4 10" id="KW-0699">rRNA-binding</keyword>
<dbReference type="InterPro" id="IPR047867">
    <property type="entry name" value="Ribosomal_uL22_bac/org-type"/>
</dbReference>
<evidence type="ECO:0000313" key="15">
    <source>
        <dbReference type="EMBL" id="KEZ24154.1"/>
    </source>
</evidence>
<evidence type="ECO:0000256" key="13">
    <source>
        <dbReference type="RuleBase" id="RU004008"/>
    </source>
</evidence>
<name>A0A084F1R2_9BACT</name>
<dbReference type="Proteomes" id="UP000028537">
    <property type="component" value="Unassembled WGS sequence"/>
</dbReference>
<dbReference type="RefSeq" id="WP_038101554.1">
    <property type="nucleotide sequence ID" value="NZ_JFDP01000002.1"/>
</dbReference>
<dbReference type="eggNOG" id="COG4933">
    <property type="taxonomic scope" value="Bacteria"/>
</dbReference>
<dbReference type="OrthoDB" id="9805969at2"/>
<dbReference type="EMBL" id="JFDP01000002">
    <property type="protein sequence ID" value="KEZ24154.1"/>
    <property type="molecule type" value="Genomic_DNA"/>
</dbReference>
<evidence type="ECO:0000256" key="14">
    <source>
        <dbReference type="SAM" id="MobiDB-lite"/>
    </source>
</evidence>
<evidence type="ECO:0000256" key="2">
    <source>
        <dbReference type="ARBA" id="ARBA00009451"/>
    </source>
</evidence>
<dbReference type="GO" id="GO:0003735">
    <property type="term" value="F:structural constituent of ribosome"/>
    <property type="evidence" value="ECO:0007669"/>
    <property type="project" value="InterPro"/>
</dbReference>
<evidence type="ECO:0000256" key="1">
    <source>
        <dbReference type="ARBA" id="ARBA00003478"/>
    </source>
</evidence>
<evidence type="ECO:0000256" key="9">
    <source>
        <dbReference type="ARBA" id="ARBA00035207"/>
    </source>
</evidence>
<evidence type="ECO:0000256" key="11">
    <source>
        <dbReference type="RuleBase" id="RU004005"/>
    </source>
</evidence>
<dbReference type="GO" id="GO:0006412">
    <property type="term" value="P:translation"/>
    <property type="evidence" value="ECO:0007669"/>
    <property type="project" value="UniProtKB-UniRule"/>
</dbReference>
<feature type="compositionally biased region" description="Basic and acidic residues" evidence="14">
    <location>
        <begin position="131"/>
        <end position="154"/>
    </location>
</feature>
<evidence type="ECO:0000256" key="3">
    <source>
        <dbReference type="ARBA" id="ARBA00011838"/>
    </source>
</evidence>
<dbReference type="InterPro" id="IPR018260">
    <property type="entry name" value="Ribosomal_uL22_CS"/>
</dbReference>
<dbReference type="InterPro" id="IPR005727">
    <property type="entry name" value="Ribosomal_uL22_bac/chlpt-type"/>
</dbReference>
<evidence type="ECO:0000313" key="16">
    <source>
        <dbReference type="Proteomes" id="UP000028537"/>
    </source>
</evidence>
<dbReference type="GO" id="GO:0019843">
    <property type="term" value="F:rRNA binding"/>
    <property type="evidence" value="ECO:0007669"/>
    <property type="project" value="UniProtKB-UniRule"/>
</dbReference>
<comment type="function">
    <text evidence="10 13">This protein binds specifically to 23S rRNA; its binding is stimulated by other ribosomal proteins, e.g., L4, L17, and L20. It is important during the early stages of 50S assembly. It makes multiple contacts with different domains of the 23S rRNA in the assembled 50S subunit and ribosome.</text>
</comment>
<evidence type="ECO:0000256" key="10">
    <source>
        <dbReference type="HAMAP-Rule" id="MF_01331"/>
    </source>
</evidence>
<dbReference type="eggNOG" id="COG0091">
    <property type="taxonomic scope" value="Bacteria"/>
</dbReference>
<comment type="similarity">
    <text evidence="2 10 11">Belongs to the universal ribosomal protein uL22 family.</text>
</comment>
<dbReference type="Pfam" id="PF00237">
    <property type="entry name" value="Ribosomal_L22"/>
    <property type="match status" value="1"/>
</dbReference>
<dbReference type="InterPro" id="IPR001063">
    <property type="entry name" value="Ribosomal_uL22"/>
</dbReference>
<dbReference type="SUPFAM" id="SSF54843">
    <property type="entry name" value="Ribosomal protein L22"/>
    <property type="match status" value="1"/>
</dbReference>
<evidence type="ECO:0000256" key="5">
    <source>
        <dbReference type="ARBA" id="ARBA00022884"/>
    </source>
</evidence>
<gene>
    <name evidence="10 15" type="primary">rplV</name>
    <name evidence="15" type="ORF">UDIV_0400</name>
</gene>
<dbReference type="AlphaFoldDB" id="A0A084F1R2"/>
<evidence type="ECO:0000256" key="4">
    <source>
        <dbReference type="ARBA" id="ARBA00022730"/>
    </source>
</evidence>
<comment type="function">
    <text evidence="1 10">The globular domain of the protein is located near the polypeptide exit tunnel on the outside of the subunit, while an extended beta-hairpin is found that lines the wall of the exit tunnel in the center of the 70S ribosome.</text>
</comment>
<dbReference type="Gene3D" id="2.30.130.30">
    <property type="entry name" value="Hypothetical protein"/>
    <property type="match status" value="1"/>
</dbReference>
<proteinExistence type="inferred from homology"/>
<keyword evidence="7 10" id="KW-0687">Ribonucleoprotein</keyword>
<protein>
    <recommendedName>
        <fullName evidence="9 10">Large ribosomal subunit protein uL22</fullName>
    </recommendedName>
</protein>
<dbReference type="PANTHER" id="PTHR13501">
    <property type="entry name" value="CHLOROPLAST 50S RIBOSOMAL PROTEIN L22-RELATED"/>
    <property type="match status" value="1"/>
</dbReference>
<comment type="subunit">
    <text evidence="3 10 12">Part of the 50S ribosomal subunit.</text>
</comment>
<feature type="region of interest" description="Disordered" evidence="14">
    <location>
        <begin position="124"/>
        <end position="154"/>
    </location>
</feature>
<evidence type="ECO:0000256" key="6">
    <source>
        <dbReference type="ARBA" id="ARBA00022980"/>
    </source>
</evidence>
<dbReference type="PROSITE" id="PS00464">
    <property type="entry name" value="RIBOSOMAL_L22"/>
    <property type="match status" value="1"/>
</dbReference>
<reference evidence="15 16" key="1">
    <citation type="submission" date="2014-02" db="EMBL/GenBank/DDBJ databases">
        <title>Genome sequence of Ureaplasma diversum strain 246.</title>
        <authorList>
            <person name="Sirand-Pugnet P."/>
            <person name="Breton M."/>
            <person name="Dordet-Frisoni E."/>
            <person name="Baranowski E."/>
            <person name="Barre A."/>
            <person name="Couture C."/>
            <person name="Dupuy V."/>
            <person name="Gaurivaud P."/>
            <person name="Jacob D."/>
            <person name="Lemaitre C."/>
            <person name="Manso-Silvan L."/>
            <person name="Nikolski M."/>
            <person name="Nouvel L.-X."/>
            <person name="Poumarat F."/>
            <person name="Tardy F."/>
            <person name="Thebault P."/>
            <person name="Theil S."/>
            <person name="Citti C."/>
            <person name="Thiaucourt F."/>
            <person name="Blanchard A."/>
        </authorList>
    </citation>
    <scope>NUCLEOTIDE SEQUENCE [LARGE SCALE GENOMIC DNA]</scope>
    <source>
        <strain evidence="15 16">NCTC 246</strain>
    </source>
</reference>
<dbReference type="Gene3D" id="3.90.470.10">
    <property type="entry name" value="Ribosomal protein L22/L17"/>
    <property type="match status" value="1"/>
</dbReference>